<reference evidence="4 5" key="1">
    <citation type="submission" date="2017-06" db="EMBL/GenBank/DDBJ databases">
        <title>Comparative genomic analysis of Ambrosia Fusariam Clade fungi.</title>
        <authorList>
            <person name="Stajich J.E."/>
            <person name="Carrillo J."/>
            <person name="Kijimoto T."/>
            <person name="Eskalen A."/>
            <person name="O'Donnell K."/>
            <person name="Kasson M."/>
        </authorList>
    </citation>
    <scope>NUCLEOTIDE SEQUENCE [LARGE SCALE GENOMIC DNA]</scope>
    <source>
        <strain evidence="4 5">NRRL62584</strain>
    </source>
</reference>
<dbReference type="EMBL" id="NKCI01000265">
    <property type="protein sequence ID" value="RSL45370.1"/>
    <property type="molecule type" value="Genomic_DNA"/>
</dbReference>
<dbReference type="InterPro" id="IPR002933">
    <property type="entry name" value="Peptidase_M20"/>
</dbReference>
<dbReference type="OrthoDB" id="6119954at2759"/>
<evidence type="ECO:0000256" key="1">
    <source>
        <dbReference type="ARBA" id="ARBA00006247"/>
    </source>
</evidence>
<dbReference type="InterPro" id="IPR011650">
    <property type="entry name" value="Peptidase_M20_dimer"/>
</dbReference>
<dbReference type="PANTHER" id="PTHR30575:SF0">
    <property type="entry name" value="XAA-ARG DIPEPTIDASE"/>
    <property type="match status" value="1"/>
</dbReference>
<evidence type="ECO:0000256" key="2">
    <source>
        <dbReference type="PIRNR" id="PIRNR037226"/>
    </source>
</evidence>
<dbReference type="InterPro" id="IPR017439">
    <property type="entry name" value="Amidohydrolase"/>
</dbReference>
<name>A0A428NXD5_9HYPO</name>
<gene>
    <name evidence="4" type="ORF">CEP54_014298</name>
</gene>
<dbReference type="InterPro" id="IPR036264">
    <property type="entry name" value="Bact_exopeptidase_dim_dom"/>
</dbReference>
<keyword evidence="5" id="KW-1185">Reference proteome</keyword>
<dbReference type="NCBIfam" id="TIGR01891">
    <property type="entry name" value="amidohydrolases"/>
    <property type="match status" value="1"/>
</dbReference>
<protein>
    <recommendedName>
        <fullName evidence="2">Peptidase M20 domain-containing protein 2</fullName>
    </recommendedName>
</protein>
<dbReference type="InterPro" id="IPR017144">
    <property type="entry name" value="Xaa-Arg_dipeptidase"/>
</dbReference>
<accession>A0A428NXD5</accession>
<dbReference type="Pfam" id="PF07687">
    <property type="entry name" value="M20_dimer"/>
    <property type="match status" value="1"/>
</dbReference>
<evidence type="ECO:0000313" key="4">
    <source>
        <dbReference type="EMBL" id="RSL45370.1"/>
    </source>
</evidence>
<dbReference type="PIRSF" id="PIRSF037226">
    <property type="entry name" value="Amidohydrolase_ACY1L2_prd"/>
    <property type="match status" value="1"/>
</dbReference>
<evidence type="ECO:0000259" key="3">
    <source>
        <dbReference type="Pfam" id="PF07687"/>
    </source>
</evidence>
<comment type="caution">
    <text evidence="4">The sequence shown here is derived from an EMBL/GenBank/DDBJ whole genome shotgun (WGS) entry which is preliminary data.</text>
</comment>
<dbReference type="SUPFAM" id="SSF55031">
    <property type="entry name" value="Bacterial exopeptidase dimerisation domain"/>
    <property type="match status" value="1"/>
</dbReference>
<dbReference type="CDD" id="cd05672">
    <property type="entry name" value="M20_ACY1L2-like"/>
    <property type="match status" value="1"/>
</dbReference>
<dbReference type="InterPro" id="IPR052030">
    <property type="entry name" value="Peptidase_M20/M20A_hydrolases"/>
</dbReference>
<evidence type="ECO:0000313" key="5">
    <source>
        <dbReference type="Proteomes" id="UP000288168"/>
    </source>
</evidence>
<sequence>MTVKITPNPSLDEVRQVITTYIQELAGDLWTLNKQIHDEPEIAFQEFKAQQHISTFLQSQGHQVRQGAYNLPTALESTYGAGGRCVNFNAEYDALPGLGHACGHNLIATAGVAAYLALSFVLDRYGIEGRTQLLGTPAEEDGGGKILLLDAGAYKDADVSLMIHPMIEADYQHQGTLGSAGPSSIAITDLVAEYKGSSAHAAANPWDGNNALDALVASYNNISMLRQQIKPDERIHGCIMKAPRFTNAIPDCTQVKYSIRSPSMESLGKLTRRVRSCIEAGATATGCKVVMKEDLAYADLWVNQPLCSVFKQQMDTLGIPISMPSEGETIGGSTDMGNVSQAVPGLHGIIGIPTPPGTSMHNRSFAGAAGTVEAHERILEAAKAMAMTGWSILVDDSLFARVGKDFQQRRSKSHI</sequence>
<dbReference type="Gene3D" id="3.30.70.360">
    <property type="match status" value="1"/>
</dbReference>
<dbReference type="PANTHER" id="PTHR30575">
    <property type="entry name" value="PEPTIDASE M20"/>
    <property type="match status" value="1"/>
</dbReference>
<proteinExistence type="inferred from homology"/>
<dbReference type="Proteomes" id="UP000288168">
    <property type="component" value="Unassembled WGS sequence"/>
</dbReference>
<dbReference type="SUPFAM" id="SSF53187">
    <property type="entry name" value="Zn-dependent exopeptidases"/>
    <property type="match status" value="1"/>
</dbReference>
<dbReference type="AlphaFoldDB" id="A0A428NXD5"/>
<comment type="similarity">
    <text evidence="1 2">Belongs to the peptidase M20A family.</text>
</comment>
<feature type="domain" description="Peptidase M20 dimerisation" evidence="3">
    <location>
        <begin position="194"/>
        <end position="280"/>
    </location>
</feature>
<dbReference type="Gene3D" id="3.40.630.10">
    <property type="entry name" value="Zn peptidases"/>
    <property type="match status" value="1"/>
</dbReference>
<organism evidence="4 5">
    <name type="scientific">Fusarium duplospermum</name>
    <dbReference type="NCBI Taxonomy" id="1325734"/>
    <lineage>
        <taxon>Eukaryota</taxon>
        <taxon>Fungi</taxon>
        <taxon>Dikarya</taxon>
        <taxon>Ascomycota</taxon>
        <taxon>Pezizomycotina</taxon>
        <taxon>Sordariomycetes</taxon>
        <taxon>Hypocreomycetidae</taxon>
        <taxon>Hypocreales</taxon>
        <taxon>Nectriaceae</taxon>
        <taxon>Fusarium</taxon>
        <taxon>Fusarium solani species complex</taxon>
    </lineage>
</organism>
<dbReference type="Pfam" id="PF01546">
    <property type="entry name" value="Peptidase_M20"/>
    <property type="match status" value="1"/>
</dbReference>
<dbReference type="FunFam" id="3.30.70.360:FF:000004">
    <property type="entry name" value="Peptidase M20 domain-containing protein 2"/>
    <property type="match status" value="1"/>
</dbReference>
<dbReference type="GO" id="GO:0016805">
    <property type="term" value="F:dipeptidase activity"/>
    <property type="evidence" value="ECO:0007669"/>
    <property type="project" value="InterPro"/>
</dbReference>